<keyword evidence="2" id="KW-1185">Reference proteome</keyword>
<gene>
    <name evidence="1" type="ORF">TCM_000928</name>
</gene>
<dbReference type="HOGENOM" id="CLU_2709792_0_0_1"/>
<proteinExistence type="predicted"/>
<dbReference type="AlphaFoldDB" id="A0A061DPI0"/>
<dbReference type="InParanoid" id="A0A061DPI0"/>
<organism evidence="1 2">
    <name type="scientific">Theobroma cacao</name>
    <name type="common">Cacao</name>
    <name type="synonym">Cocoa</name>
    <dbReference type="NCBI Taxonomy" id="3641"/>
    <lineage>
        <taxon>Eukaryota</taxon>
        <taxon>Viridiplantae</taxon>
        <taxon>Streptophyta</taxon>
        <taxon>Embryophyta</taxon>
        <taxon>Tracheophyta</taxon>
        <taxon>Spermatophyta</taxon>
        <taxon>Magnoliopsida</taxon>
        <taxon>eudicotyledons</taxon>
        <taxon>Gunneridae</taxon>
        <taxon>Pentapetalae</taxon>
        <taxon>rosids</taxon>
        <taxon>malvids</taxon>
        <taxon>Malvales</taxon>
        <taxon>Malvaceae</taxon>
        <taxon>Byttnerioideae</taxon>
        <taxon>Theobroma</taxon>
    </lineage>
</organism>
<dbReference type="EMBL" id="CM001879">
    <property type="protein sequence ID" value="EOX91868.1"/>
    <property type="molecule type" value="Genomic_DNA"/>
</dbReference>
<reference evidence="1 2" key="1">
    <citation type="journal article" date="2013" name="Genome Biol.">
        <title>The genome sequence of the most widely cultivated cacao type and its use to identify candidate genes regulating pod color.</title>
        <authorList>
            <person name="Motamayor J.C."/>
            <person name="Mockaitis K."/>
            <person name="Schmutz J."/>
            <person name="Haiminen N."/>
            <person name="Iii D.L."/>
            <person name="Cornejo O."/>
            <person name="Findley S.D."/>
            <person name="Zheng P."/>
            <person name="Utro F."/>
            <person name="Royaert S."/>
            <person name="Saski C."/>
            <person name="Jenkins J."/>
            <person name="Podicheti R."/>
            <person name="Zhao M."/>
            <person name="Scheffler B.E."/>
            <person name="Stack J.C."/>
            <person name="Feltus F.A."/>
            <person name="Mustiga G.M."/>
            <person name="Amores F."/>
            <person name="Phillips W."/>
            <person name="Marelli J.P."/>
            <person name="May G.D."/>
            <person name="Shapiro H."/>
            <person name="Ma J."/>
            <person name="Bustamante C.D."/>
            <person name="Schnell R.J."/>
            <person name="Main D."/>
            <person name="Gilbert D."/>
            <person name="Parida L."/>
            <person name="Kuhn D.N."/>
        </authorList>
    </citation>
    <scope>NUCLEOTIDE SEQUENCE [LARGE SCALE GENOMIC DNA]</scope>
    <source>
        <strain evidence="2">cv. Matina 1-6</strain>
    </source>
</reference>
<name>A0A061DPI0_THECC</name>
<dbReference type="Gramene" id="EOX91868">
    <property type="protein sequence ID" value="EOX91868"/>
    <property type="gene ID" value="TCM_000928"/>
</dbReference>
<sequence>MRRGFMKTIQSRAFLHTINKTGIAKTKKEFNSLRKVLKIQVKDLQESCATFLCNLAIHFGVYTTQRYLSVVSA</sequence>
<evidence type="ECO:0000313" key="2">
    <source>
        <dbReference type="Proteomes" id="UP000026915"/>
    </source>
</evidence>
<dbReference type="Proteomes" id="UP000026915">
    <property type="component" value="Chromosome 1"/>
</dbReference>
<protein>
    <submittedName>
        <fullName evidence="1">Uncharacterized protein</fullName>
    </submittedName>
</protein>
<accession>A0A061DPI0</accession>
<evidence type="ECO:0000313" key="1">
    <source>
        <dbReference type="EMBL" id="EOX91868.1"/>
    </source>
</evidence>